<feature type="transmembrane region" description="Helical" evidence="13">
    <location>
        <begin position="165"/>
        <end position="183"/>
    </location>
</feature>
<evidence type="ECO:0000259" key="14">
    <source>
        <dbReference type="Pfam" id="PF03847"/>
    </source>
</evidence>
<dbReference type="SUPFAM" id="SSF47113">
    <property type="entry name" value="Histone-fold"/>
    <property type="match status" value="1"/>
</dbReference>
<evidence type="ECO:0000256" key="8">
    <source>
        <dbReference type="ARBA" id="ARBA00023015"/>
    </source>
</evidence>
<dbReference type="PaxDb" id="4081-Solyc09g009670.2.1"/>
<evidence type="ECO:0000256" key="11">
    <source>
        <dbReference type="ARBA" id="ARBA00023242"/>
    </source>
</evidence>
<dbReference type="Proteomes" id="UP000004994">
    <property type="component" value="Chromosome 9"/>
</dbReference>
<dbReference type="GO" id="GO:0022857">
    <property type="term" value="F:transmembrane transporter activity"/>
    <property type="evidence" value="ECO:0007669"/>
    <property type="project" value="InterPro"/>
</dbReference>
<comment type="subcellular location">
    <subcellularLocation>
        <location evidence="2">Membrane</location>
        <topology evidence="2">Multi-pass membrane protein</topology>
    </subcellularLocation>
    <subcellularLocation>
        <location evidence="1">Nucleus</location>
    </subcellularLocation>
</comment>
<sequence length="768" mass="83838">MSSSSWWRNHEGILTTFYPLFLGQVVSFVRALISFASSLVANLGVNTPLSLSFFTYTALALVYGGIMIYRRQKLQIRWYWYALIGFADVQGSFLVNKAFQYSSITSVTILDCWTIAWVMILTWLFLGTRYSPWQFFGAAVCLGGLGLVLVSDAKASDGSGGSKPILGDIFVIIATFFFSMSNVGEEFCVKKKDHVEVVSMIGLFGLLVTIIEIPIFERKSLKSVKWSAELIVAFCGYAAASFMFYTLVPFLLKMSGSTLFNLSLLTSDVWAVAIRTFFYKQKVEWLFFLAFGLVVTGLIIYSKTEKDHVNASATIEEANNEADQRGGMAMGVPAHHPSSSFSSLTTPSYGQQFGGLGRNLPDSTPPTSTTSQVRQPIQGMHGMGMMGSLGSTSPMRPAGISPQQLRPVSSAIRPQTSIGSQSAATQNFQGHSMLRVQSVGFPPSQSHTTTSQSPKTQTQPWLSSGAPGKPPLPTPSLRPQINPQSLHQRSHILAAHQHTVTTSSSAQQSQPSTSSQSQDHLGQQMPPSRIQQSLSNQALGRGQGLGIQRPSSHALMQPTAVQPGLPSKAATTLEMGDPCTRILSKRSIQEIVTQDPLIMNPYIPLCNSDILHHSWKLAKFFCSYKLYDGVCASLNPMGRPQIDPSEKLDAEVEDILVDIAEEFVESITTFGCSLAKHRKSNTLEAKDILLHLERNWNMTLPGFGGDEIRAYKKPLTSDIHKERIAAIKKSTLVAEMTNAKGPTQTGGNMKSHLAKNAANIMGSPNAKT</sequence>
<keyword evidence="8" id="KW-0805">Transcription regulation</keyword>
<dbReference type="OMA" id="HLPIANT"/>
<feature type="transmembrane region" description="Helical" evidence="13">
    <location>
        <begin position="107"/>
        <end position="126"/>
    </location>
</feature>
<dbReference type="InterPro" id="IPR052221">
    <property type="entry name" value="SLC35F_Transporter"/>
</dbReference>
<keyword evidence="11" id="KW-0539">Nucleus</keyword>
<evidence type="ECO:0000256" key="5">
    <source>
        <dbReference type="ARBA" id="ARBA00022448"/>
    </source>
</evidence>
<dbReference type="Gene3D" id="1.10.20.10">
    <property type="entry name" value="Histone, subunit A"/>
    <property type="match status" value="1"/>
</dbReference>
<evidence type="ECO:0000256" key="1">
    <source>
        <dbReference type="ARBA" id="ARBA00004123"/>
    </source>
</evidence>
<dbReference type="InterPro" id="IPR009262">
    <property type="entry name" value="SLC35_F1/F2/F6"/>
</dbReference>
<reference evidence="15" key="1">
    <citation type="journal article" date="2012" name="Nature">
        <title>The tomato genome sequence provides insights into fleshy fruit evolution.</title>
        <authorList>
            <consortium name="Tomato Genome Consortium"/>
        </authorList>
    </citation>
    <scope>NUCLEOTIDE SEQUENCE [LARGE SCALE GENOMIC DNA]</scope>
    <source>
        <strain evidence="15">cv. Heinz 1706</strain>
    </source>
</reference>
<feature type="compositionally biased region" description="Low complexity" evidence="12">
    <location>
        <begin position="361"/>
        <end position="371"/>
    </location>
</feature>
<dbReference type="Gramene" id="Solyc09g009670.3.1">
    <property type="protein sequence ID" value="Solyc09g009670.3.1"/>
    <property type="gene ID" value="Solyc09g009670.3"/>
</dbReference>
<evidence type="ECO:0000313" key="15">
    <source>
        <dbReference type="EnsemblPlants" id="Solyc09g009670.3.1"/>
    </source>
</evidence>
<feature type="transmembrane region" description="Helical" evidence="13">
    <location>
        <begin position="195"/>
        <end position="216"/>
    </location>
</feature>
<dbReference type="STRING" id="4081.A0A3Q7HXI4"/>
<comment type="similarity">
    <text evidence="3">Belongs to the TAF12 family.</text>
</comment>
<feature type="compositionally biased region" description="Polar residues" evidence="12">
    <location>
        <begin position="401"/>
        <end position="424"/>
    </location>
</feature>
<evidence type="ECO:0000256" key="10">
    <source>
        <dbReference type="ARBA" id="ARBA00023163"/>
    </source>
</evidence>
<feature type="transmembrane region" description="Helical" evidence="13">
    <location>
        <begin position="132"/>
        <end position="153"/>
    </location>
</feature>
<comment type="similarity">
    <text evidence="4">Belongs to the SLC35F solute transporter family.</text>
</comment>
<feature type="transmembrane region" description="Helical" evidence="13">
    <location>
        <begin position="285"/>
        <end position="302"/>
    </location>
</feature>
<feature type="region of interest" description="Disordered" evidence="12">
    <location>
        <begin position="352"/>
        <end position="374"/>
    </location>
</feature>
<dbReference type="Pfam" id="PF03847">
    <property type="entry name" value="TFIID_20kDa"/>
    <property type="match status" value="1"/>
</dbReference>
<feature type="transmembrane region" description="Helical" evidence="13">
    <location>
        <begin position="20"/>
        <end position="41"/>
    </location>
</feature>
<keyword evidence="16" id="KW-1185">Reference proteome</keyword>
<dbReference type="EnsemblPlants" id="Solyc09g009670.3.1">
    <property type="protein sequence ID" value="Solyc09g009670.3.1"/>
    <property type="gene ID" value="Solyc09g009670.3"/>
</dbReference>
<dbReference type="GO" id="GO:0006352">
    <property type="term" value="P:DNA-templated transcription initiation"/>
    <property type="evidence" value="ECO:0007669"/>
    <property type="project" value="InterPro"/>
</dbReference>
<evidence type="ECO:0000256" key="4">
    <source>
        <dbReference type="ARBA" id="ARBA00007863"/>
    </source>
</evidence>
<dbReference type="InParanoid" id="A0A3Q7HXI4"/>
<dbReference type="CDD" id="cd07981">
    <property type="entry name" value="HFD_TAF12"/>
    <property type="match status" value="1"/>
</dbReference>
<evidence type="ECO:0000313" key="16">
    <source>
        <dbReference type="Proteomes" id="UP000004994"/>
    </source>
</evidence>
<feature type="transmembrane region" description="Helical" evidence="13">
    <location>
        <begin position="53"/>
        <end position="72"/>
    </location>
</feature>
<reference evidence="15" key="2">
    <citation type="submission" date="2019-01" db="UniProtKB">
        <authorList>
            <consortium name="EnsemblPlants"/>
        </authorList>
    </citation>
    <scope>IDENTIFICATION</scope>
    <source>
        <strain evidence="15">cv. Heinz 1706</strain>
    </source>
</reference>
<keyword evidence="5" id="KW-0813">Transport</keyword>
<evidence type="ECO:0000256" key="7">
    <source>
        <dbReference type="ARBA" id="ARBA00022989"/>
    </source>
</evidence>
<dbReference type="InterPro" id="IPR009072">
    <property type="entry name" value="Histone-fold"/>
</dbReference>
<proteinExistence type="inferred from homology"/>
<keyword evidence="7 13" id="KW-1133">Transmembrane helix</keyword>
<evidence type="ECO:0000256" key="12">
    <source>
        <dbReference type="SAM" id="MobiDB-lite"/>
    </source>
</evidence>
<dbReference type="PANTHER" id="PTHR14233">
    <property type="entry name" value="DUF914-RELATED"/>
    <property type="match status" value="1"/>
</dbReference>
<keyword evidence="9 13" id="KW-0472">Membrane</keyword>
<evidence type="ECO:0000256" key="2">
    <source>
        <dbReference type="ARBA" id="ARBA00004141"/>
    </source>
</evidence>
<dbReference type="SUPFAM" id="SSF103481">
    <property type="entry name" value="Multidrug resistance efflux transporter EmrE"/>
    <property type="match status" value="1"/>
</dbReference>
<feature type="region of interest" description="Disordered" evidence="12">
    <location>
        <begin position="388"/>
        <end position="424"/>
    </location>
</feature>
<dbReference type="Pfam" id="PF06027">
    <property type="entry name" value="SLC35F"/>
    <property type="match status" value="1"/>
</dbReference>
<protein>
    <recommendedName>
        <fullName evidence="14">Transcription initiation factor TFIID subunit 12 domain-containing protein</fullName>
    </recommendedName>
</protein>
<dbReference type="GO" id="GO:0016020">
    <property type="term" value="C:membrane"/>
    <property type="evidence" value="ECO:0007669"/>
    <property type="project" value="UniProtKB-SubCell"/>
</dbReference>
<keyword evidence="10" id="KW-0804">Transcription</keyword>
<feature type="compositionally biased region" description="Low complexity" evidence="12">
    <location>
        <begin position="497"/>
        <end position="518"/>
    </location>
</feature>
<evidence type="ECO:0000256" key="6">
    <source>
        <dbReference type="ARBA" id="ARBA00022692"/>
    </source>
</evidence>
<feature type="region of interest" description="Disordered" evidence="12">
    <location>
        <begin position="438"/>
        <end position="482"/>
    </location>
</feature>
<accession>A0A3Q7HXI4</accession>
<dbReference type="AlphaFoldDB" id="A0A3Q7HXI4"/>
<dbReference type="PANTHER" id="PTHR14233:SF18">
    <property type="entry name" value="OS05G0444300 PROTEIN"/>
    <property type="match status" value="1"/>
</dbReference>
<feature type="region of interest" description="Disordered" evidence="12">
    <location>
        <begin position="497"/>
        <end position="527"/>
    </location>
</feature>
<feature type="transmembrane region" description="Helical" evidence="13">
    <location>
        <begin position="78"/>
        <end position="95"/>
    </location>
</feature>
<dbReference type="GO" id="GO:0005669">
    <property type="term" value="C:transcription factor TFIID complex"/>
    <property type="evidence" value="ECO:0007669"/>
    <property type="project" value="InterPro"/>
</dbReference>
<dbReference type="GO" id="GO:0046982">
    <property type="term" value="F:protein heterodimerization activity"/>
    <property type="evidence" value="ECO:0007669"/>
    <property type="project" value="InterPro"/>
</dbReference>
<keyword evidence="6 13" id="KW-0812">Transmembrane</keyword>
<name>A0A3Q7HXI4_SOLLC</name>
<evidence type="ECO:0000256" key="3">
    <source>
        <dbReference type="ARBA" id="ARBA00007530"/>
    </source>
</evidence>
<dbReference type="InterPro" id="IPR037185">
    <property type="entry name" value="EmrE-like"/>
</dbReference>
<dbReference type="FunFam" id="1.10.20.10:FF:000011">
    <property type="entry name" value="Transcription initiation factor TFIID subunit 12"/>
    <property type="match status" value="1"/>
</dbReference>
<evidence type="ECO:0000256" key="9">
    <source>
        <dbReference type="ARBA" id="ARBA00023136"/>
    </source>
</evidence>
<dbReference type="InterPro" id="IPR003228">
    <property type="entry name" value="TFIID_TAF12_dom"/>
</dbReference>
<dbReference type="FunCoup" id="A0A3Q7HXI4">
    <property type="interactions" value="231"/>
</dbReference>
<feature type="transmembrane region" description="Helical" evidence="13">
    <location>
        <begin position="228"/>
        <end position="252"/>
    </location>
</feature>
<feature type="compositionally biased region" description="Low complexity" evidence="12">
    <location>
        <begin position="442"/>
        <end position="460"/>
    </location>
</feature>
<organism evidence="15">
    <name type="scientific">Solanum lycopersicum</name>
    <name type="common">Tomato</name>
    <name type="synonym">Lycopersicon esculentum</name>
    <dbReference type="NCBI Taxonomy" id="4081"/>
    <lineage>
        <taxon>Eukaryota</taxon>
        <taxon>Viridiplantae</taxon>
        <taxon>Streptophyta</taxon>
        <taxon>Embryophyta</taxon>
        <taxon>Tracheophyta</taxon>
        <taxon>Spermatophyta</taxon>
        <taxon>Magnoliopsida</taxon>
        <taxon>eudicotyledons</taxon>
        <taxon>Gunneridae</taxon>
        <taxon>Pentapetalae</taxon>
        <taxon>asterids</taxon>
        <taxon>lamiids</taxon>
        <taxon>Solanales</taxon>
        <taxon>Solanaceae</taxon>
        <taxon>Solanoideae</taxon>
        <taxon>Solaneae</taxon>
        <taxon>Solanum</taxon>
        <taxon>Solanum subgen. Lycopersicon</taxon>
    </lineage>
</organism>
<feature type="domain" description="Transcription initiation factor TFIID subunit 12" evidence="14">
    <location>
        <begin position="641"/>
        <end position="698"/>
    </location>
</feature>
<evidence type="ECO:0000256" key="13">
    <source>
        <dbReference type="SAM" id="Phobius"/>
    </source>
</evidence>